<reference evidence="1" key="3">
    <citation type="submission" date="2025-09" db="UniProtKB">
        <authorList>
            <consortium name="Ensembl"/>
        </authorList>
    </citation>
    <scope>IDENTIFICATION</scope>
</reference>
<reference evidence="2" key="1">
    <citation type="journal article" date="2018" name="PLoS ONE">
        <title>Chinook salmon (Oncorhynchus tshawytscha) genome and transcriptome.</title>
        <authorList>
            <person name="Christensen K.A."/>
            <person name="Leong J.S."/>
            <person name="Sakhrani D."/>
            <person name="Biagi C.A."/>
            <person name="Minkley D.R."/>
            <person name="Withler R.E."/>
            <person name="Rondeau E.B."/>
            <person name="Koop B.F."/>
            <person name="Devlin R.H."/>
        </authorList>
    </citation>
    <scope>NUCLEOTIDE SEQUENCE [LARGE SCALE GENOMIC DNA]</scope>
</reference>
<proteinExistence type="predicted"/>
<dbReference type="AlphaFoldDB" id="A0AAZ3S8L9"/>
<accession>A0AAZ3S8L9</accession>
<evidence type="ECO:0000313" key="1">
    <source>
        <dbReference type="Ensembl" id="ENSOTSP00005149461.1"/>
    </source>
</evidence>
<name>A0AAZ3S8L9_ONCTS</name>
<sequence>IHCNIPHLLPYSPSTALFPIYCNIYCPTPHQLPYSPSTAISNALFPINCPIPHPLPYSPSTALFPINCPIPHQLSFLCPVSSRVPWTVRLVPPDTGPLSGTIAVNWGSYTEGDMFIL</sequence>
<keyword evidence="2" id="KW-1185">Reference proteome</keyword>
<protein>
    <submittedName>
        <fullName evidence="1">Uncharacterized protein</fullName>
    </submittedName>
</protein>
<organism evidence="1 2">
    <name type="scientific">Oncorhynchus tshawytscha</name>
    <name type="common">Chinook salmon</name>
    <name type="synonym">Salmo tshawytscha</name>
    <dbReference type="NCBI Taxonomy" id="74940"/>
    <lineage>
        <taxon>Eukaryota</taxon>
        <taxon>Metazoa</taxon>
        <taxon>Chordata</taxon>
        <taxon>Craniata</taxon>
        <taxon>Vertebrata</taxon>
        <taxon>Euteleostomi</taxon>
        <taxon>Actinopterygii</taxon>
        <taxon>Neopterygii</taxon>
        <taxon>Teleostei</taxon>
        <taxon>Protacanthopterygii</taxon>
        <taxon>Salmoniformes</taxon>
        <taxon>Salmonidae</taxon>
        <taxon>Salmoninae</taxon>
        <taxon>Oncorhynchus</taxon>
    </lineage>
</organism>
<evidence type="ECO:0000313" key="2">
    <source>
        <dbReference type="Proteomes" id="UP000694402"/>
    </source>
</evidence>
<dbReference type="Ensembl" id="ENSOTST00005146699.1">
    <property type="protein sequence ID" value="ENSOTSP00005149461.1"/>
    <property type="gene ID" value="ENSOTSG00005050852.1"/>
</dbReference>
<dbReference type="Proteomes" id="UP000694402">
    <property type="component" value="Unassembled WGS sequence"/>
</dbReference>
<reference evidence="1" key="2">
    <citation type="submission" date="2025-08" db="UniProtKB">
        <authorList>
            <consortium name="Ensembl"/>
        </authorList>
    </citation>
    <scope>IDENTIFICATION</scope>
</reference>
<dbReference type="GeneTree" id="ENSGT01140000284973"/>